<dbReference type="Proteomes" id="UP000671862">
    <property type="component" value="Chromosome"/>
</dbReference>
<name>A0ABX7S8Q2_9BACT</name>
<protein>
    <recommendedName>
        <fullName evidence="3">Outer membrane protein beta-barrel domain-containing protein</fullName>
    </recommendedName>
</protein>
<evidence type="ECO:0000313" key="2">
    <source>
        <dbReference type="Proteomes" id="UP000671862"/>
    </source>
</evidence>
<evidence type="ECO:0008006" key="3">
    <source>
        <dbReference type="Google" id="ProtNLM"/>
    </source>
</evidence>
<dbReference type="EMBL" id="CP071446">
    <property type="protein sequence ID" value="QTA37997.1"/>
    <property type="molecule type" value="Genomic_DNA"/>
</dbReference>
<keyword evidence="2" id="KW-1185">Reference proteome</keyword>
<accession>A0ABX7S8Q2</accession>
<sequence>MKKLLLLILLIVTTLMFAVDLGVLAGTEIGGRQRTYIGVQFGTTASLIGLSLDVYYPISFEELEEIEFEDITLVEFDPYLLLVIPLRDLKIYAGAAPILLLDLEEGGLGLYSDEVFHVKAGVKIGSGIAFTLEVLTTMTLDFMSTGIYAVTAGLGLSF</sequence>
<reference evidence="1 2" key="1">
    <citation type="submission" date="2021-03" db="EMBL/GenBank/DDBJ databases">
        <title>Thermosipho ferrireducens sp.nov., an anaerobic thermophilic iron-reducing bacterium isolated from a deep-sea hydrothermal sulfide deposits.</title>
        <authorList>
            <person name="Zeng X."/>
            <person name="Chen Y."/>
            <person name="Shao Z."/>
        </authorList>
    </citation>
    <scope>NUCLEOTIDE SEQUENCE [LARGE SCALE GENOMIC DNA]</scope>
    <source>
        <strain evidence="1 2">JL129W03</strain>
    </source>
</reference>
<dbReference type="RefSeq" id="WP_207566718.1">
    <property type="nucleotide sequence ID" value="NZ_CP071446.1"/>
</dbReference>
<evidence type="ECO:0000313" key="1">
    <source>
        <dbReference type="EMBL" id="QTA37997.1"/>
    </source>
</evidence>
<organism evidence="1 2">
    <name type="scientific">Thermosipho ferrireducens</name>
    <dbReference type="NCBI Taxonomy" id="2571116"/>
    <lineage>
        <taxon>Bacteria</taxon>
        <taxon>Thermotogati</taxon>
        <taxon>Thermotogota</taxon>
        <taxon>Thermotogae</taxon>
        <taxon>Thermotogales</taxon>
        <taxon>Fervidobacteriaceae</taxon>
        <taxon>Thermosipho</taxon>
    </lineage>
</organism>
<gene>
    <name evidence="1" type="ORF">JYK00_00125</name>
</gene>
<proteinExistence type="predicted"/>